<evidence type="ECO:0000313" key="1">
    <source>
        <dbReference type="EMBL" id="KAF2278166.1"/>
    </source>
</evidence>
<evidence type="ECO:0008006" key="3">
    <source>
        <dbReference type="Google" id="ProtNLM"/>
    </source>
</evidence>
<sequence>MPVGLVLAGLATADLVIKYGKELVRLCSSFRNAGREIQERIIIIESTWLKAQYQIEFLTKIWKTLDVTHQEQQSQILDILETKLKAAIVQVQRVQRRHAGREDDIKRWKYALVKDSIDNAIEGLEVWQKIFDPSWYLIMRMASRVIDEELQEVADEPKVGTMSTALAFRRSLKSDRDTKVSVFLPKDGLVDALREPIPYSTAELMRRSPTSDKWYIVDSVPCLPDVSARTLTEDVRDLARKLSATDPMAFGLLQCRGVVRILKPDQRTPASFDFVFYEPGRLKAPRSLRDILLFPDTDISLSIRFSIAQTLAQSISYVHTCNFVHKGIRPETILVFEDERSVLSGSFLVGFEKFRTVSGYTLRAGDCAWEKNLYRHPRRQGLQPEDEYVMQHDIYSLGVCLLEVGLWQSLVLYGPAPSASGLLQSFLNESEDNCREPGLLKDHLVDLAKRSLPCRMGDKYTDVVVNCLTCLDEDNMDFGDQTEFEDEDGILVGVRYIEKVLVQLNNISI</sequence>
<gene>
    <name evidence="1" type="ORF">EI97DRAFT_247271</name>
</gene>
<evidence type="ECO:0000313" key="2">
    <source>
        <dbReference type="Proteomes" id="UP000800097"/>
    </source>
</evidence>
<name>A0A6A6JR34_WESOR</name>
<dbReference type="GeneID" id="54547281"/>
<organism evidence="1 2">
    <name type="scientific">Westerdykella ornata</name>
    <dbReference type="NCBI Taxonomy" id="318751"/>
    <lineage>
        <taxon>Eukaryota</taxon>
        <taxon>Fungi</taxon>
        <taxon>Dikarya</taxon>
        <taxon>Ascomycota</taxon>
        <taxon>Pezizomycotina</taxon>
        <taxon>Dothideomycetes</taxon>
        <taxon>Pleosporomycetidae</taxon>
        <taxon>Pleosporales</taxon>
        <taxon>Sporormiaceae</taxon>
        <taxon>Westerdykella</taxon>
    </lineage>
</organism>
<dbReference type="PANTHER" id="PTHR37542:SF1">
    <property type="entry name" value="PRION-INHIBITION AND PROPAGATION HELO DOMAIN-CONTAINING PROTEIN"/>
    <property type="match status" value="1"/>
</dbReference>
<dbReference type="Proteomes" id="UP000800097">
    <property type="component" value="Unassembled WGS sequence"/>
</dbReference>
<accession>A0A6A6JR34</accession>
<keyword evidence="2" id="KW-1185">Reference proteome</keyword>
<reference evidence="1" key="1">
    <citation type="journal article" date="2020" name="Stud. Mycol.">
        <title>101 Dothideomycetes genomes: a test case for predicting lifestyles and emergence of pathogens.</title>
        <authorList>
            <person name="Haridas S."/>
            <person name="Albert R."/>
            <person name="Binder M."/>
            <person name="Bloem J."/>
            <person name="Labutti K."/>
            <person name="Salamov A."/>
            <person name="Andreopoulos B."/>
            <person name="Baker S."/>
            <person name="Barry K."/>
            <person name="Bills G."/>
            <person name="Bluhm B."/>
            <person name="Cannon C."/>
            <person name="Castanera R."/>
            <person name="Culley D."/>
            <person name="Daum C."/>
            <person name="Ezra D."/>
            <person name="Gonzalez J."/>
            <person name="Henrissat B."/>
            <person name="Kuo A."/>
            <person name="Liang C."/>
            <person name="Lipzen A."/>
            <person name="Lutzoni F."/>
            <person name="Magnuson J."/>
            <person name="Mondo S."/>
            <person name="Nolan M."/>
            <person name="Ohm R."/>
            <person name="Pangilinan J."/>
            <person name="Park H.-J."/>
            <person name="Ramirez L."/>
            <person name="Alfaro M."/>
            <person name="Sun H."/>
            <person name="Tritt A."/>
            <person name="Yoshinaga Y."/>
            <person name="Zwiers L.-H."/>
            <person name="Turgeon B."/>
            <person name="Goodwin S."/>
            <person name="Spatafora J."/>
            <person name="Crous P."/>
            <person name="Grigoriev I."/>
        </authorList>
    </citation>
    <scope>NUCLEOTIDE SEQUENCE</scope>
    <source>
        <strain evidence="1">CBS 379.55</strain>
    </source>
</reference>
<dbReference type="AlphaFoldDB" id="A0A6A6JR34"/>
<proteinExistence type="predicted"/>
<dbReference type="InterPro" id="IPR011009">
    <property type="entry name" value="Kinase-like_dom_sf"/>
</dbReference>
<dbReference type="Gene3D" id="1.10.510.10">
    <property type="entry name" value="Transferase(Phosphotransferase) domain 1"/>
    <property type="match status" value="1"/>
</dbReference>
<dbReference type="SUPFAM" id="SSF56112">
    <property type="entry name" value="Protein kinase-like (PK-like)"/>
    <property type="match status" value="1"/>
</dbReference>
<dbReference type="EMBL" id="ML986488">
    <property type="protein sequence ID" value="KAF2278166.1"/>
    <property type="molecule type" value="Genomic_DNA"/>
</dbReference>
<protein>
    <recommendedName>
        <fullName evidence="3">Protein kinase domain-containing protein</fullName>
    </recommendedName>
</protein>
<dbReference type="OrthoDB" id="1911848at2759"/>
<dbReference type="RefSeq" id="XP_033655705.1">
    <property type="nucleotide sequence ID" value="XM_033794106.1"/>
</dbReference>
<dbReference type="PANTHER" id="PTHR37542">
    <property type="entry name" value="HELO DOMAIN-CONTAINING PROTEIN-RELATED"/>
    <property type="match status" value="1"/>
</dbReference>